<dbReference type="GO" id="GO:0016641">
    <property type="term" value="F:oxidoreductase activity, acting on the CH-NH2 group of donors, oxygen as acceptor"/>
    <property type="evidence" value="ECO:0007669"/>
    <property type="project" value="InterPro"/>
</dbReference>
<feature type="region of interest" description="Disordered" evidence="1">
    <location>
        <begin position="236"/>
        <end position="268"/>
    </location>
</feature>
<evidence type="ECO:0000313" key="3">
    <source>
        <dbReference type="Proteomes" id="UP000307087"/>
    </source>
</evidence>
<evidence type="ECO:0008006" key="4">
    <source>
        <dbReference type="Google" id="ProtNLM"/>
    </source>
</evidence>
<dbReference type="EMBL" id="STGW01000002">
    <property type="protein sequence ID" value="THV17670.1"/>
    <property type="molecule type" value="Genomic_DNA"/>
</dbReference>
<evidence type="ECO:0000313" key="2">
    <source>
        <dbReference type="EMBL" id="THV17670.1"/>
    </source>
</evidence>
<dbReference type="InterPro" id="IPR001695">
    <property type="entry name" value="Lysyl_oxidase"/>
</dbReference>
<reference evidence="2 3" key="1">
    <citation type="journal article" date="2009" name="Int. J. Syst. Evol. Microbiol.">
        <title>Nocardioides caeni sp. nov., isolated from wastewater.</title>
        <authorList>
            <person name="Yoon J.H."/>
            <person name="Kang S.J."/>
            <person name="Park S."/>
            <person name="Kim W."/>
            <person name="Oh T.K."/>
        </authorList>
    </citation>
    <scope>NUCLEOTIDE SEQUENCE [LARGE SCALE GENOMIC DNA]</scope>
    <source>
        <strain evidence="2 3">DSM 23134</strain>
    </source>
</reference>
<name>A0A4S8NKV9_9ACTN</name>
<keyword evidence="3" id="KW-1185">Reference proteome</keyword>
<accession>A0A4S8NKV9</accession>
<feature type="region of interest" description="Disordered" evidence="1">
    <location>
        <begin position="1"/>
        <end position="20"/>
    </location>
</feature>
<organism evidence="2 3">
    <name type="scientific">Nocardioides caeni</name>
    <dbReference type="NCBI Taxonomy" id="574700"/>
    <lineage>
        <taxon>Bacteria</taxon>
        <taxon>Bacillati</taxon>
        <taxon>Actinomycetota</taxon>
        <taxon>Actinomycetes</taxon>
        <taxon>Propionibacteriales</taxon>
        <taxon>Nocardioidaceae</taxon>
        <taxon>Nocardioides</taxon>
    </lineage>
</organism>
<dbReference type="AlphaFoldDB" id="A0A4S8NKV9"/>
<proteinExistence type="predicted"/>
<evidence type="ECO:0000256" key="1">
    <source>
        <dbReference type="SAM" id="MobiDB-lite"/>
    </source>
</evidence>
<protein>
    <recommendedName>
        <fullName evidence="4">Lysyl oxidase</fullName>
    </recommendedName>
</protein>
<comment type="caution">
    <text evidence="2">The sequence shown here is derived from an EMBL/GenBank/DDBJ whole genome shotgun (WGS) entry which is preliminary data.</text>
</comment>
<dbReference type="GO" id="GO:0005507">
    <property type="term" value="F:copper ion binding"/>
    <property type="evidence" value="ECO:0007669"/>
    <property type="project" value="InterPro"/>
</dbReference>
<sequence length="496" mass="53783">MISKASSGSGRRTSPTEEKLKFRLPAAMLTAAVLTLTTLAPQQASAEPTGPPLQLTGAPTVTTWSWDGYVGSLGLNLVAPDTAFEVHSTRANWKSPIVATWQSPSGPVALPEIAGSSWGGLGKFVRVTAKRADGTIAADRRMDICLNSWNTQRTSPDAPLRSPYPTGCPYHPYTKGSVQGIQEDWLASVEMWDRPFRLRPGTYTITASITSAYLRALGMSATEGRHTYTLVVKDGEESEEHHGRAARARVAQPTATEPRAARAGAPGDDLADLQSLPAYGMTLSPNGKVLRFSATVWNAGNSPMIVDGFRGSNDDEMDAYQVFTDADGNQTGYEKVGTMIWHDAESHHHWHFEDFARYSLLNADKTEAVRSRKESFCLANTDAVDYTVPGADWQPDNTDLHTSCGDEGSISLRQVLSPGSGDTYAQFRAGQAFRVDNLPNGIYYVAVQANPDGNLIETSTTNNVAMRRIRLSGTPTNRKLSVTRLGVIAEPPAEEY</sequence>
<dbReference type="Pfam" id="PF01186">
    <property type="entry name" value="Lysyl_oxidase"/>
    <property type="match status" value="1"/>
</dbReference>
<feature type="compositionally biased region" description="Polar residues" evidence="1">
    <location>
        <begin position="1"/>
        <end position="13"/>
    </location>
</feature>
<dbReference type="Proteomes" id="UP000307087">
    <property type="component" value="Unassembled WGS sequence"/>
</dbReference>
<gene>
    <name evidence="2" type="ORF">E9934_04110</name>
</gene>